<feature type="domain" description="DUF6532" evidence="2">
    <location>
        <begin position="63"/>
        <end position="177"/>
    </location>
</feature>
<feature type="compositionally biased region" description="Acidic residues" evidence="1">
    <location>
        <begin position="14"/>
        <end position="35"/>
    </location>
</feature>
<evidence type="ECO:0000259" key="2">
    <source>
        <dbReference type="Pfam" id="PF20149"/>
    </source>
</evidence>
<name>A0ABR3EI33_9AGAR</name>
<proteinExistence type="predicted"/>
<feature type="region of interest" description="Disordered" evidence="1">
    <location>
        <begin position="1"/>
        <end position="42"/>
    </location>
</feature>
<organism evidence="3 4">
    <name type="scientific">Marasmius crinis-equi</name>
    <dbReference type="NCBI Taxonomy" id="585013"/>
    <lineage>
        <taxon>Eukaryota</taxon>
        <taxon>Fungi</taxon>
        <taxon>Dikarya</taxon>
        <taxon>Basidiomycota</taxon>
        <taxon>Agaricomycotina</taxon>
        <taxon>Agaricomycetes</taxon>
        <taxon>Agaricomycetidae</taxon>
        <taxon>Agaricales</taxon>
        <taxon>Marasmiineae</taxon>
        <taxon>Marasmiaceae</taxon>
        <taxon>Marasmius</taxon>
    </lineage>
</organism>
<feature type="non-terminal residue" evidence="3">
    <location>
        <position position="178"/>
    </location>
</feature>
<reference evidence="3 4" key="1">
    <citation type="submission" date="2024-02" db="EMBL/GenBank/DDBJ databases">
        <title>A draft genome for the cacao thread blight pathogen Marasmius crinis-equi.</title>
        <authorList>
            <person name="Cohen S.P."/>
            <person name="Baruah I.K."/>
            <person name="Amoako-Attah I."/>
            <person name="Bukari Y."/>
            <person name="Meinhardt L.W."/>
            <person name="Bailey B.A."/>
        </authorList>
    </citation>
    <scope>NUCLEOTIDE SEQUENCE [LARGE SCALE GENOMIC DNA]</scope>
    <source>
        <strain evidence="3 4">GH-76</strain>
    </source>
</reference>
<dbReference type="Proteomes" id="UP001465976">
    <property type="component" value="Unassembled WGS sequence"/>
</dbReference>
<comment type="caution">
    <text evidence="3">The sequence shown here is derived from an EMBL/GenBank/DDBJ whole genome shotgun (WGS) entry which is preliminary data.</text>
</comment>
<evidence type="ECO:0000256" key="1">
    <source>
        <dbReference type="SAM" id="MobiDB-lite"/>
    </source>
</evidence>
<gene>
    <name evidence="3" type="ORF">V5O48_019544</name>
</gene>
<evidence type="ECO:0000313" key="3">
    <source>
        <dbReference type="EMBL" id="KAL0562543.1"/>
    </source>
</evidence>
<evidence type="ECO:0000313" key="4">
    <source>
        <dbReference type="Proteomes" id="UP001465976"/>
    </source>
</evidence>
<protein>
    <recommendedName>
        <fullName evidence="2">DUF6532 domain-containing protein</fullName>
    </recommendedName>
</protein>
<sequence length="178" mass="19542">MTGPMLHSALGTGLDDEELDLDIDGDDDDDDDESNTDLSKQKRKRGFNGLNLSAIHLTVATLASHVYAVRTVTGNPFPTQIRDFNAPHNPRDVLAASSWCEAVQLIFGPNQIVDGTSLVPSPGEINEIKKRDTGGRSRFKMAARAKVPAQYGFLTTIEDETDIEKMSQDNRSLVEKLK</sequence>
<keyword evidence="4" id="KW-1185">Reference proteome</keyword>
<dbReference type="InterPro" id="IPR045341">
    <property type="entry name" value="DUF6532"/>
</dbReference>
<accession>A0ABR3EI33</accession>
<dbReference type="EMBL" id="JBAHYK010005282">
    <property type="protein sequence ID" value="KAL0562543.1"/>
    <property type="molecule type" value="Genomic_DNA"/>
</dbReference>
<dbReference type="Pfam" id="PF20149">
    <property type="entry name" value="DUF6532"/>
    <property type="match status" value="1"/>
</dbReference>